<dbReference type="Gene3D" id="1.10.1200.150">
    <property type="entry name" value="Transcriptional regulator CtsR, C-terminal domain"/>
    <property type="match status" value="1"/>
</dbReference>
<keyword evidence="4 7" id="KW-0805">Transcription regulation</keyword>
<evidence type="ECO:0000256" key="4">
    <source>
        <dbReference type="ARBA" id="ARBA00023015"/>
    </source>
</evidence>
<dbReference type="Pfam" id="PF17727">
    <property type="entry name" value="CtsR_C"/>
    <property type="match status" value="1"/>
</dbReference>
<evidence type="ECO:0000256" key="3">
    <source>
        <dbReference type="ARBA" id="ARBA00022491"/>
    </source>
</evidence>
<feature type="domain" description="CtsR N-terminal HTH" evidence="8">
    <location>
        <begin position="3"/>
        <end position="72"/>
    </location>
</feature>
<dbReference type="InterPro" id="IPR041908">
    <property type="entry name" value="CtsR_C_sf"/>
</dbReference>
<dbReference type="GO" id="GO:0006355">
    <property type="term" value="P:regulation of DNA-templated transcription"/>
    <property type="evidence" value="ECO:0007669"/>
    <property type="project" value="UniProtKB-UniRule"/>
</dbReference>
<dbReference type="InterPro" id="IPR041473">
    <property type="entry name" value="CtsR_C"/>
</dbReference>
<dbReference type="Proteomes" id="UP000322976">
    <property type="component" value="Unassembled WGS sequence"/>
</dbReference>
<keyword evidence="3 7" id="KW-0678">Repressor</keyword>
<feature type="domain" description="CtsR C-terminal dimerization" evidence="9">
    <location>
        <begin position="78"/>
        <end position="146"/>
    </location>
</feature>
<sequence length="158" mass="18423">MARLSDIIENFIKQMLEESGNNFVVIQRNELANYFRCAPSQINYVLETRFTYERGYYIESKRGGGGYVRIFKADVDEDHYLLQMLSQKMGDSMDQQTAYAYIDGLLEQNILDEKIHNIFKNVVSDRTLNLDPEIRDSIRANIVKTIFLTLIKFCNEDA</sequence>
<dbReference type="AlphaFoldDB" id="A0A5D8QES7"/>
<evidence type="ECO:0000259" key="8">
    <source>
        <dbReference type="Pfam" id="PF05848"/>
    </source>
</evidence>
<evidence type="ECO:0000259" key="9">
    <source>
        <dbReference type="Pfam" id="PF17727"/>
    </source>
</evidence>
<evidence type="ECO:0000256" key="1">
    <source>
        <dbReference type="ARBA" id="ARBA00010189"/>
    </source>
</evidence>
<keyword evidence="6 7" id="KW-0804">Transcription</keyword>
<evidence type="ECO:0000256" key="7">
    <source>
        <dbReference type="PIRNR" id="PIRNR010607"/>
    </source>
</evidence>
<comment type="similarity">
    <text evidence="1 7">Belongs to the CtsR family.</text>
</comment>
<comment type="caution">
    <text evidence="10">The sequence shown here is derived from an EMBL/GenBank/DDBJ whole genome shotgun (WGS) entry which is preliminary data.</text>
</comment>
<dbReference type="InterPro" id="IPR008463">
    <property type="entry name" value="CtsR"/>
</dbReference>
<gene>
    <name evidence="10" type="ORF">FWJ32_03530</name>
</gene>
<evidence type="ECO:0000256" key="5">
    <source>
        <dbReference type="ARBA" id="ARBA00023125"/>
    </source>
</evidence>
<dbReference type="InterPro" id="IPR040465">
    <property type="entry name" value="CtsR_N"/>
</dbReference>
<dbReference type="Gene3D" id="3.30.56.130">
    <property type="entry name" value="Transcriptional regulator CtsR, winged HTH domain"/>
    <property type="match status" value="1"/>
</dbReference>
<keyword evidence="5 7" id="KW-0238">DNA-binding</keyword>
<name>A0A5D8QES7_9THEO</name>
<evidence type="ECO:0000256" key="2">
    <source>
        <dbReference type="ARBA" id="ARBA00014129"/>
    </source>
</evidence>
<dbReference type="InterPro" id="IPR041902">
    <property type="entry name" value="CtsR_N_sf"/>
</dbReference>
<proteinExistence type="inferred from homology"/>
<protein>
    <recommendedName>
        <fullName evidence="2 7">Transcriptional regulator CtsR</fullName>
    </recommendedName>
</protein>
<dbReference type="RefSeq" id="WP_149544599.1">
    <property type="nucleotide sequence ID" value="NZ_VTPS01000004.1"/>
</dbReference>
<evidence type="ECO:0000313" key="11">
    <source>
        <dbReference type="Proteomes" id="UP000322976"/>
    </source>
</evidence>
<dbReference type="Pfam" id="PF05848">
    <property type="entry name" value="CtsR"/>
    <property type="match status" value="1"/>
</dbReference>
<dbReference type="EMBL" id="VTPS01000004">
    <property type="protein sequence ID" value="TZE82684.1"/>
    <property type="molecule type" value="Genomic_DNA"/>
</dbReference>
<dbReference type="GO" id="GO:0003677">
    <property type="term" value="F:DNA binding"/>
    <property type="evidence" value="ECO:0007669"/>
    <property type="project" value="UniProtKB-UniRule"/>
</dbReference>
<keyword evidence="11" id="KW-1185">Reference proteome</keyword>
<organism evidence="10 11">
    <name type="scientific">Calorimonas adulescens</name>
    <dbReference type="NCBI Taxonomy" id="2606906"/>
    <lineage>
        <taxon>Bacteria</taxon>
        <taxon>Bacillati</taxon>
        <taxon>Bacillota</taxon>
        <taxon>Clostridia</taxon>
        <taxon>Thermoanaerobacterales</taxon>
        <taxon>Thermoanaerobacteraceae</taxon>
        <taxon>Calorimonas</taxon>
    </lineage>
</organism>
<dbReference type="PIRSF" id="PIRSF010607">
    <property type="entry name" value="Txn_repr_CtsR"/>
    <property type="match status" value="1"/>
</dbReference>
<reference evidence="10 11" key="1">
    <citation type="submission" date="2019-08" db="EMBL/GenBank/DDBJ databases">
        <title>Calorimonas adulescens gen. nov., sp. nov., an anaerobic thermophilic bacterium from Sakhalin hot spring.</title>
        <authorList>
            <person name="Khomyakova M.A."/>
            <person name="Merkel A.Y."/>
            <person name="Novikov A."/>
            <person name="Bonch-Osmolovskaya E.A."/>
            <person name="Slobodkin A.I."/>
        </authorList>
    </citation>
    <scope>NUCLEOTIDE SEQUENCE [LARGE SCALE GENOMIC DNA]</scope>
    <source>
        <strain evidence="10 11">A05MB</strain>
    </source>
</reference>
<evidence type="ECO:0000256" key="6">
    <source>
        <dbReference type="ARBA" id="ARBA00023163"/>
    </source>
</evidence>
<accession>A0A5D8QES7</accession>
<evidence type="ECO:0000313" key="10">
    <source>
        <dbReference type="EMBL" id="TZE82684.1"/>
    </source>
</evidence>